<dbReference type="EMBL" id="JACHMU010000001">
    <property type="protein sequence ID" value="MBB5743640.1"/>
    <property type="molecule type" value="Genomic_DNA"/>
</dbReference>
<keyword evidence="3" id="KW-0804">Transcription</keyword>
<sequence length="190" mass="19882">MRSDAARRRQSIITSARHLFAERGGDVPLETVAAESGVGIATLYRNFSSRDHLVRAVIDDIVQQILDVVAEADAAAATDPTSAWTGLIDRLMRTELGALTDGLGVGTSTPTDPGSTGSALAAIQQPALDALDGLLTRLQSGRVIRDDITALGTVAAIATITRPQVATIRAAAPEVPAQLAAAYLEWSLRT</sequence>
<evidence type="ECO:0000313" key="7">
    <source>
        <dbReference type="Proteomes" id="UP000517712"/>
    </source>
</evidence>
<evidence type="ECO:0000313" key="6">
    <source>
        <dbReference type="EMBL" id="MBB5743640.1"/>
    </source>
</evidence>
<dbReference type="RefSeq" id="WP_184283598.1">
    <property type="nucleotide sequence ID" value="NZ_BAAAPG010000001.1"/>
</dbReference>
<dbReference type="InterPro" id="IPR001647">
    <property type="entry name" value="HTH_TetR"/>
</dbReference>
<accession>A0A7W9CDK5</accession>
<dbReference type="SUPFAM" id="SSF48498">
    <property type="entry name" value="Tetracyclin repressor-like, C-terminal domain"/>
    <property type="match status" value="1"/>
</dbReference>
<proteinExistence type="predicted"/>
<evidence type="ECO:0000256" key="1">
    <source>
        <dbReference type="ARBA" id="ARBA00023015"/>
    </source>
</evidence>
<dbReference type="PROSITE" id="PS50977">
    <property type="entry name" value="HTH_TETR_2"/>
    <property type="match status" value="1"/>
</dbReference>
<dbReference type="InterPro" id="IPR050109">
    <property type="entry name" value="HTH-type_TetR-like_transc_reg"/>
</dbReference>
<dbReference type="SUPFAM" id="SSF46689">
    <property type="entry name" value="Homeodomain-like"/>
    <property type="match status" value="1"/>
</dbReference>
<dbReference type="Gene3D" id="1.10.357.10">
    <property type="entry name" value="Tetracycline Repressor, domain 2"/>
    <property type="match status" value="1"/>
</dbReference>
<dbReference type="GO" id="GO:0003700">
    <property type="term" value="F:DNA-binding transcription factor activity"/>
    <property type="evidence" value="ECO:0007669"/>
    <property type="project" value="TreeGrafter"/>
</dbReference>
<protein>
    <submittedName>
        <fullName evidence="6">AcrR family transcriptional regulator</fullName>
    </submittedName>
</protein>
<keyword evidence="1" id="KW-0805">Transcription regulation</keyword>
<comment type="caution">
    <text evidence="6">The sequence shown here is derived from an EMBL/GenBank/DDBJ whole genome shotgun (WGS) entry which is preliminary data.</text>
</comment>
<organism evidence="6 7">
    <name type="scientific">Microbacterium ginsengiterrae</name>
    <dbReference type="NCBI Taxonomy" id="546115"/>
    <lineage>
        <taxon>Bacteria</taxon>
        <taxon>Bacillati</taxon>
        <taxon>Actinomycetota</taxon>
        <taxon>Actinomycetes</taxon>
        <taxon>Micrococcales</taxon>
        <taxon>Microbacteriaceae</taxon>
        <taxon>Microbacterium</taxon>
    </lineage>
</organism>
<dbReference type="PANTHER" id="PTHR30055">
    <property type="entry name" value="HTH-TYPE TRANSCRIPTIONAL REGULATOR RUTR"/>
    <property type="match status" value="1"/>
</dbReference>
<feature type="DNA-binding region" description="H-T-H motif" evidence="4">
    <location>
        <begin position="28"/>
        <end position="47"/>
    </location>
</feature>
<dbReference type="GO" id="GO:0000976">
    <property type="term" value="F:transcription cis-regulatory region binding"/>
    <property type="evidence" value="ECO:0007669"/>
    <property type="project" value="TreeGrafter"/>
</dbReference>
<keyword evidence="2 4" id="KW-0238">DNA-binding</keyword>
<dbReference type="Proteomes" id="UP000517712">
    <property type="component" value="Unassembled WGS sequence"/>
</dbReference>
<name>A0A7W9CDK5_9MICO</name>
<dbReference type="PRINTS" id="PR00455">
    <property type="entry name" value="HTHTETR"/>
</dbReference>
<reference evidence="6 7" key="1">
    <citation type="submission" date="2020-08" db="EMBL/GenBank/DDBJ databases">
        <title>Sequencing the genomes of 1000 actinobacteria strains.</title>
        <authorList>
            <person name="Klenk H.-P."/>
        </authorList>
    </citation>
    <scope>NUCLEOTIDE SEQUENCE [LARGE SCALE GENOMIC DNA]</scope>
    <source>
        <strain evidence="6 7">DSM 24823</strain>
    </source>
</reference>
<dbReference type="InterPro" id="IPR009057">
    <property type="entry name" value="Homeodomain-like_sf"/>
</dbReference>
<dbReference type="AlphaFoldDB" id="A0A7W9CDK5"/>
<evidence type="ECO:0000256" key="3">
    <source>
        <dbReference type="ARBA" id="ARBA00023163"/>
    </source>
</evidence>
<evidence type="ECO:0000256" key="2">
    <source>
        <dbReference type="ARBA" id="ARBA00023125"/>
    </source>
</evidence>
<keyword evidence="7" id="KW-1185">Reference proteome</keyword>
<dbReference type="InterPro" id="IPR036271">
    <property type="entry name" value="Tet_transcr_reg_TetR-rel_C_sf"/>
</dbReference>
<dbReference type="PANTHER" id="PTHR30055:SF234">
    <property type="entry name" value="HTH-TYPE TRANSCRIPTIONAL REGULATOR BETI"/>
    <property type="match status" value="1"/>
</dbReference>
<gene>
    <name evidence="6" type="ORF">HD600_002137</name>
</gene>
<evidence type="ECO:0000259" key="5">
    <source>
        <dbReference type="PROSITE" id="PS50977"/>
    </source>
</evidence>
<evidence type="ECO:0000256" key="4">
    <source>
        <dbReference type="PROSITE-ProRule" id="PRU00335"/>
    </source>
</evidence>
<feature type="domain" description="HTH tetR-type" evidence="5">
    <location>
        <begin position="6"/>
        <end position="65"/>
    </location>
</feature>
<dbReference type="Pfam" id="PF00440">
    <property type="entry name" value="TetR_N"/>
    <property type="match status" value="1"/>
</dbReference>